<dbReference type="Pfam" id="PF17045">
    <property type="entry name" value="CEP63"/>
    <property type="match status" value="1"/>
</dbReference>
<feature type="coiled-coil region" evidence="4">
    <location>
        <begin position="467"/>
        <end position="569"/>
    </location>
</feature>
<evidence type="ECO:0000256" key="4">
    <source>
        <dbReference type="SAM" id="Coils"/>
    </source>
</evidence>
<feature type="region of interest" description="Disordered" evidence="5">
    <location>
        <begin position="625"/>
        <end position="647"/>
    </location>
</feature>
<feature type="region of interest" description="Disordered" evidence="5">
    <location>
        <begin position="681"/>
        <end position="703"/>
    </location>
</feature>
<organism evidence="7 8">
    <name type="scientific">Pocillopora meandrina</name>
    <dbReference type="NCBI Taxonomy" id="46732"/>
    <lineage>
        <taxon>Eukaryota</taxon>
        <taxon>Metazoa</taxon>
        <taxon>Cnidaria</taxon>
        <taxon>Anthozoa</taxon>
        <taxon>Hexacorallia</taxon>
        <taxon>Scleractinia</taxon>
        <taxon>Astrocoeniina</taxon>
        <taxon>Pocilloporidae</taxon>
        <taxon>Pocillopora</taxon>
    </lineage>
</organism>
<dbReference type="GO" id="GO:0007099">
    <property type="term" value="P:centriole replication"/>
    <property type="evidence" value="ECO:0007669"/>
    <property type="project" value="TreeGrafter"/>
</dbReference>
<keyword evidence="8" id="KW-1185">Reference proteome</keyword>
<gene>
    <name evidence="7" type="ORF">PMEA_00008073</name>
</gene>
<dbReference type="PANTHER" id="PTHR18875:SF3">
    <property type="entry name" value="CENTROSOMAL PROTEIN OF 63 KDA"/>
    <property type="match status" value="1"/>
</dbReference>
<protein>
    <recommendedName>
        <fullName evidence="6">CEP63/Deup1 N-terminal domain-containing protein</fullName>
    </recommendedName>
</protein>
<name>A0AAU9WNG9_9CNID</name>
<evidence type="ECO:0000256" key="5">
    <source>
        <dbReference type="SAM" id="MobiDB-lite"/>
    </source>
</evidence>
<feature type="compositionally biased region" description="Basic and acidic residues" evidence="5">
    <location>
        <begin position="625"/>
        <end position="639"/>
    </location>
</feature>
<sequence>MKIRKRRNLQKSRSLVDMETFTDIFSESLIRKGSLTSCEEELRELMRQIDLMVSAKKAEWETHVHAVQIQLDKKTKEVEFVKVQLEQKCQEIGGLQQKVDEMDITQRDLVAEYEEHVMHLKQEVDNLKYEHEKLQKKSNKQTLHVEKERDQLLADLKSRDSEMDKLEERLEEYRAEMHELEGGKKARDDRIRGLESQKKALIEKSDLMQQQLLGYQAQLNKRRQMMEDLERDHQQEMAALHSQLGRAKGECDDSEDTVQQLKSSLEEALASNREQASDIAKVQDELRKTRSSLQRLEEENAHLRLELQSRDDLIRAAEDDQRQHSEDMSKMEGSLIMKDEIIRQLEEVGKRTENIEVRRLKEDLRTSRMEIQSHLDAGQYQKDELSHLNQKLENSKNEISKLQAELCRKQEEVKFIQDNDVKQLLLENSKLKERISSGDDGHQAEVEGMKEQIANMTAELHKRDSAMASITERAQRMEKDLRETAAKHDRAAAELQVTNAQLEALRIENRHLRDTALNDQLTDLSDLYSGNLQLIGQLEDDNRNLRTEVATLREELTTLEAKYQDKYRNALKKNQDVLADIKDNEFRRHSELRSESERKVASLEGRLEATIRKYETQLHSLQMENERLKSEASEHRDSGVPHPLMSSTSKVLPEYVPRRPVDLSHTSTTSGYTDTEALTYADLTAGPGPSDTERAATPVGARRSSITSDFLAEENRREKELERILDRRIADLKTNTEYILQKYT</sequence>
<evidence type="ECO:0000256" key="3">
    <source>
        <dbReference type="ARBA" id="ARBA00023054"/>
    </source>
</evidence>
<evidence type="ECO:0000313" key="7">
    <source>
        <dbReference type="EMBL" id="CAH3120068.1"/>
    </source>
</evidence>
<dbReference type="PANTHER" id="PTHR18875">
    <property type="entry name" value="SARCOMA ANTIGEN NY-SAR-24/CYTOSKELETAL PROTEIN SOJO"/>
    <property type="match status" value="1"/>
</dbReference>
<evidence type="ECO:0000256" key="1">
    <source>
        <dbReference type="ARBA" id="ARBA00004496"/>
    </source>
</evidence>
<dbReference type="EMBL" id="CALNXJ010000017">
    <property type="protein sequence ID" value="CAH3120068.1"/>
    <property type="molecule type" value="Genomic_DNA"/>
</dbReference>
<comment type="subcellular location">
    <subcellularLocation>
        <location evidence="1">Cytoplasm</location>
    </subcellularLocation>
</comment>
<keyword evidence="2" id="KW-0963">Cytoplasm</keyword>
<evidence type="ECO:0000259" key="6">
    <source>
        <dbReference type="Pfam" id="PF17045"/>
    </source>
</evidence>
<accession>A0AAU9WNG9</accession>
<dbReference type="Proteomes" id="UP001159428">
    <property type="component" value="Unassembled WGS sequence"/>
</dbReference>
<evidence type="ECO:0000313" key="8">
    <source>
        <dbReference type="Proteomes" id="UP001159428"/>
    </source>
</evidence>
<keyword evidence="3 4" id="KW-0175">Coiled coil</keyword>
<feature type="coiled-coil region" evidence="4">
    <location>
        <begin position="382"/>
        <end position="412"/>
    </location>
</feature>
<dbReference type="Gene3D" id="1.10.287.1490">
    <property type="match status" value="1"/>
</dbReference>
<dbReference type="InterPro" id="IPR031470">
    <property type="entry name" value="CEP63/Deup1_N"/>
</dbReference>
<comment type="caution">
    <text evidence="7">The sequence shown here is derived from an EMBL/GenBank/DDBJ whole genome shotgun (WGS) entry which is preliminary data.</text>
</comment>
<dbReference type="AlphaFoldDB" id="A0AAU9WNG9"/>
<dbReference type="GO" id="GO:0098535">
    <property type="term" value="P:de novo centriole assembly involved in multi-ciliated epithelial cell differentiation"/>
    <property type="evidence" value="ECO:0007669"/>
    <property type="project" value="TreeGrafter"/>
</dbReference>
<feature type="domain" description="CEP63/Deup1 N-terminal" evidence="6">
    <location>
        <begin position="35"/>
        <end position="311"/>
    </location>
</feature>
<dbReference type="GO" id="GO:0005737">
    <property type="term" value="C:cytoplasm"/>
    <property type="evidence" value="ECO:0007669"/>
    <property type="project" value="UniProtKB-SubCell"/>
</dbReference>
<evidence type="ECO:0000256" key="2">
    <source>
        <dbReference type="ARBA" id="ARBA00022490"/>
    </source>
</evidence>
<dbReference type="GO" id="GO:0005814">
    <property type="term" value="C:centriole"/>
    <property type="evidence" value="ECO:0007669"/>
    <property type="project" value="TreeGrafter"/>
</dbReference>
<reference evidence="7 8" key="1">
    <citation type="submission" date="2022-05" db="EMBL/GenBank/DDBJ databases">
        <authorList>
            <consortium name="Genoscope - CEA"/>
            <person name="William W."/>
        </authorList>
    </citation>
    <scope>NUCLEOTIDE SEQUENCE [LARGE SCALE GENOMIC DNA]</scope>
</reference>
<proteinExistence type="predicted"/>
<feature type="coiled-coil region" evidence="4">
    <location>
        <begin position="110"/>
        <end position="313"/>
    </location>
</feature>